<protein>
    <submittedName>
        <fullName evidence="1">Uncharacterized protein</fullName>
    </submittedName>
</protein>
<dbReference type="Proteomes" id="UP000091857">
    <property type="component" value="Chromosome 1"/>
</dbReference>
<comment type="caution">
    <text evidence="1">The sequence shown here is derived from an EMBL/GenBank/DDBJ whole genome shotgun (WGS) entry which is preliminary data.</text>
</comment>
<sequence length="263" mass="29942">MHFPKRKTQTFPLCINRNLVLKLSDWNKVSNVYKKYPSCFFFLIYSFTCFAISKSFFNLSVSLYINLYTAASLSTSPSTMRSTCRTLEITLLSCEDLRIHRKWVKKNTYVMVRTDHLNYCTSKLDTEGGAYPSWNQKLTLDMPVHEPFITLEVHCKTASGDRTIGTARMSSTDFMGGYLPLNYLNFLSYRLRDAKGERNGIINVSVKVIKLPEYMSSDYENKMSENNVCSMMSKSKLIPAVSVDGGKNLGFVTGIPVWGGNHE</sequence>
<dbReference type="EMBL" id="CM004387">
    <property type="protein sequence ID" value="KAG8663899.1"/>
    <property type="molecule type" value="Genomic_DNA"/>
</dbReference>
<reference evidence="2" key="1">
    <citation type="journal article" date="2016" name="Nat. Biotechnol.">
        <title>Sequencing wild and cultivated cassava and related species reveals extensive interspecific hybridization and genetic diversity.</title>
        <authorList>
            <person name="Bredeson J.V."/>
            <person name="Lyons J.B."/>
            <person name="Prochnik S.E."/>
            <person name="Wu G.A."/>
            <person name="Ha C.M."/>
            <person name="Edsinger-Gonzales E."/>
            <person name="Grimwood J."/>
            <person name="Schmutz J."/>
            <person name="Rabbi I.Y."/>
            <person name="Egesi C."/>
            <person name="Nauluvula P."/>
            <person name="Lebot V."/>
            <person name="Ndunguru J."/>
            <person name="Mkamilo G."/>
            <person name="Bart R.S."/>
            <person name="Setter T.L."/>
            <person name="Gleadow R.M."/>
            <person name="Kulakow P."/>
            <person name="Ferguson M.E."/>
            <person name="Rounsley S."/>
            <person name="Rokhsar D.S."/>
        </authorList>
    </citation>
    <scope>NUCLEOTIDE SEQUENCE [LARGE SCALE GENOMIC DNA]</scope>
    <source>
        <strain evidence="2">cv. AM560-2</strain>
    </source>
</reference>
<gene>
    <name evidence="1" type="ORF">MANES_01G260800v8</name>
</gene>
<evidence type="ECO:0000313" key="1">
    <source>
        <dbReference type="EMBL" id="KAG8663899.1"/>
    </source>
</evidence>
<name>A0ACB7IHZ7_MANES</name>
<organism evidence="1 2">
    <name type="scientific">Manihot esculenta</name>
    <name type="common">Cassava</name>
    <name type="synonym">Jatropha manihot</name>
    <dbReference type="NCBI Taxonomy" id="3983"/>
    <lineage>
        <taxon>Eukaryota</taxon>
        <taxon>Viridiplantae</taxon>
        <taxon>Streptophyta</taxon>
        <taxon>Embryophyta</taxon>
        <taxon>Tracheophyta</taxon>
        <taxon>Spermatophyta</taxon>
        <taxon>Magnoliopsida</taxon>
        <taxon>eudicotyledons</taxon>
        <taxon>Gunneridae</taxon>
        <taxon>Pentapetalae</taxon>
        <taxon>rosids</taxon>
        <taxon>fabids</taxon>
        <taxon>Malpighiales</taxon>
        <taxon>Euphorbiaceae</taxon>
        <taxon>Crotonoideae</taxon>
        <taxon>Manihoteae</taxon>
        <taxon>Manihot</taxon>
    </lineage>
</organism>
<proteinExistence type="predicted"/>
<evidence type="ECO:0000313" key="2">
    <source>
        <dbReference type="Proteomes" id="UP000091857"/>
    </source>
</evidence>
<accession>A0ACB7IHZ7</accession>
<keyword evidence="2" id="KW-1185">Reference proteome</keyword>